<reference evidence="1" key="1">
    <citation type="submission" date="2024-03" db="EMBL/GenBank/DDBJ databases">
        <title>Complete genome sequence of Sulfurisphaera javensis strain KD-1.</title>
        <authorList>
            <person name="Sakai H."/>
            <person name="Nur N."/>
            <person name="Suwanto A."/>
            <person name="Kurosawa N."/>
        </authorList>
    </citation>
    <scope>NUCLEOTIDE SEQUENCE</scope>
    <source>
        <strain evidence="1">KD-1</strain>
    </source>
</reference>
<protein>
    <submittedName>
        <fullName evidence="1">Uncharacterized protein</fullName>
    </submittedName>
</protein>
<dbReference type="RefSeq" id="WP_369609750.1">
    <property type="nucleotide sequence ID" value="NZ_AP031322.1"/>
</dbReference>
<dbReference type="AlphaFoldDB" id="A0AAT9GTX2"/>
<evidence type="ECO:0000313" key="1">
    <source>
        <dbReference type="EMBL" id="BFH74221.1"/>
    </source>
</evidence>
<dbReference type="EMBL" id="AP031322">
    <property type="protein sequence ID" value="BFH74221.1"/>
    <property type="molecule type" value="Genomic_DNA"/>
</dbReference>
<accession>A0AAT9GTX2</accession>
<dbReference type="GeneID" id="92355116"/>
<organism evidence="1">
    <name type="scientific">Sulfurisphaera javensis</name>
    <dbReference type="NCBI Taxonomy" id="2049879"/>
    <lineage>
        <taxon>Archaea</taxon>
        <taxon>Thermoproteota</taxon>
        <taxon>Thermoprotei</taxon>
        <taxon>Sulfolobales</taxon>
        <taxon>Sulfolobaceae</taxon>
        <taxon>Sulfurisphaera</taxon>
    </lineage>
</organism>
<sequence>MDYYFKYPAFIEKGLAAAIIEKTEDNENIGGLKKKLKEILEKRSYYKIAGAPYPEELGFLLAYT</sequence>
<dbReference type="KEGG" id="sjv:SJAV_21650"/>
<name>A0AAT9GTX2_9CREN</name>
<gene>
    <name evidence="1" type="ORF">SJAV_21650</name>
</gene>
<proteinExistence type="predicted"/>